<evidence type="ECO:0000313" key="4">
    <source>
        <dbReference type="EMBL" id="CAD9330034.1"/>
    </source>
</evidence>
<dbReference type="InterPro" id="IPR053793">
    <property type="entry name" value="PB1-like"/>
</dbReference>
<feature type="compositionally biased region" description="Basic and acidic residues" evidence="2">
    <location>
        <begin position="447"/>
        <end position="457"/>
    </location>
</feature>
<dbReference type="GO" id="GO:0006887">
    <property type="term" value="P:exocytosis"/>
    <property type="evidence" value="ECO:0007669"/>
    <property type="project" value="TreeGrafter"/>
</dbReference>
<dbReference type="PANTHER" id="PTHR13015">
    <property type="entry name" value="PROTEIN AD-016-RELATED"/>
    <property type="match status" value="1"/>
</dbReference>
<evidence type="ECO:0000256" key="1">
    <source>
        <dbReference type="ARBA" id="ARBA00006290"/>
    </source>
</evidence>
<dbReference type="InterPro" id="IPR000270">
    <property type="entry name" value="PB1_dom"/>
</dbReference>
<dbReference type="AlphaFoldDB" id="A0A7S1Z6N5"/>
<dbReference type="InterPro" id="IPR019309">
    <property type="entry name" value="WASHC3"/>
</dbReference>
<dbReference type="PANTHER" id="PTHR13015:SF0">
    <property type="entry name" value="WASH COMPLEX SUBUNIT 3"/>
    <property type="match status" value="1"/>
</dbReference>
<dbReference type="GO" id="GO:0030041">
    <property type="term" value="P:actin filament polymerization"/>
    <property type="evidence" value="ECO:0007669"/>
    <property type="project" value="TreeGrafter"/>
</dbReference>
<feature type="domain" description="PB1" evidence="3">
    <location>
        <begin position="8"/>
        <end position="104"/>
    </location>
</feature>
<feature type="compositionally biased region" description="Polar residues" evidence="2">
    <location>
        <begin position="379"/>
        <end position="391"/>
    </location>
</feature>
<proteinExistence type="inferred from homology"/>
<reference evidence="4" key="1">
    <citation type="submission" date="2021-01" db="EMBL/GenBank/DDBJ databases">
        <authorList>
            <person name="Corre E."/>
            <person name="Pelletier E."/>
            <person name="Niang G."/>
            <person name="Scheremetjew M."/>
            <person name="Finn R."/>
            <person name="Kale V."/>
            <person name="Holt S."/>
            <person name="Cochrane G."/>
            <person name="Meng A."/>
            <person name="Brown T."/>
            <person name="Cohen L."/>
        </authorList>
    </citation>
    <scope>NUCLEOTIDE SEQUENCE</scope>
    <source>
        <strain evidence="4">Pop2</strain>
    </source>
</reference>
<feature type="compositionally biased region" description="Polar residues" evidence="2">
    <location>
        <begin position="470"/>
        <end position="485"/>
    </location>
</feature>
<dbReference type="PROSITE" id="PS51745">
    <property type="entry name" value="PB1"/>
    <property type="match status" value="1"/>
</dbReference>
<dbReference type="Gene3D" id="3.10.20.90">
    <property type="entry name" value="Phosphatidylinositol 3-kinase Catalytic Subunit, Chain A, domain 1"/>
    <property type="match status" value="1"/>
</dbReference>
<protein>
    <recommendedName>
        <fullName evidence="3">PB1 domain-containing protein</fullName>
    </recommendedName>
</protein>
<feature type="region of interest" description="Disordered" evidence="2">
    <location>
        <begin position="422"/>
        <end position="457"/>
    </location>
</feature>
<evidence type="ECO:0000256" key="2">
    <source>
        <dbReference type="SAM" id="MobiDB-lite"/>
    </source>
</evidence>
<feature type="compositionally biased region" description="Basic residues" evidence="2">
    <location>
        <begin position="422"/>
        <end position="433"/>
    </location>
</feature>
<dbReference type="Pfam" id="PF10152">
    <property type="entry name" value="CCDC53"/>
    <property type="match status" value="1"/>
</dbReference>
<dbReference type="SUPFAM" id="SSF54277">
    <property type="entry name" value="CAD &amp; PB1 domains"/>
    <property type="match status" value="1"/>
</dbReference>
<dbReference type="GO" id="GO:0071203">
    <property type="term" value="C:WASH complex"/>
    <property type="evidence" value="ECO:0007669"/>
    <property type="project" value="InterPro"/>
</dbReference>
<dbReference type="EMBL" id="HBGN01017278">
    <property type="protein sequence ID" value="CAD9330034.1"/>
    <property type="molecule type" value="Transcribed_RNA"/>
</dbReference>
<accession>A0A7S1Z6N5</accession>
<feature type="region of interest" description="Disordered" evidence="2">
    <location>
        <begin position="470"/>
        <end position="491"/>
    </location>
</feature>
<name>A0A7S1Z6N5_9STRA</name>
<feature type="region of interest" description="Disordered" evidence="2">
    <location>
        <begin position="375"/>
        <end position="396"/>
    </location>
</feature>
<sequence length="569" mass="63376">MCVPSCKRLILKITLGENETHRTTYNSIWDESESKVSYDLLVDLVTKYAFPTHNATGLPKDYEVVVTYVDEDGDKVNISSDVELNDAVEQFVSCKPPVLGIKAELNCKEDLNLHSLASDQFPIKTDGIGNLSDAESFFGSIKASLPRKSQEFISSHHPVASALSESSTKDEAFADNHISATTIELCSQLICQIMYAIVSEGINGTNAKKDIFDEEIPSDFDACQKDISRFANGDVGFVPEELDCDRHLQKCCRRRFDVVVAPSTSHHTKKQRERMHKTCKDRLRLAELLETVGDCARRRGINLNHNKYSRMLDIGVPMAAVEHALHTDMLQGSGKVNSGFYPTHNNDEIPIKYFKMLKLGVPPFAVKNAMRRDGFDPTTLDSNKLSASPTSYDGARKSSCCPLKEDIWHAKYFKKLPVKKTMNSKRGNRRTLKSKPPPKVTDVVEGSNKRSSNEEKAAKALVTLQAQSASMKRQESLGPNTNQTEGVKADDIPFNNSNPPDVCLDQFGQDDATSTLLKKWEVELMQLHEMGFSDNKHLVNVLENLEAARMEAGVTSDLSMEDVISHVLL</sequence>
<organism evidence="4">
    <name type="scientific">Ditylum brightwellii</name>
    <dbReference type="NCBI Taxonomy" id="49249"/>
    <lineage>
        <taxon>Eukaryota</taxon>
        <taxon>Sar</taxon>
        <taxon>Stramenopiles</taxon>
        <taxon>Ochrophyta</taxon>
        <taxon>Bacillariophyta</taxon>
        <taxon>Mediophyceae</taxon>
        <taxon>Lithodesmiophycidae</taxon>
        <taxon>Lithodesmiales</taxon>
        <taxon>Lithodesmiaceae</taxon>
        <taxon>Ditylum</taxon>
    </lineage>
</organism>
<evidence type="ECO:0000259" key="3">
    <source>
        <dbReference type="PROSITE" id="PS51745"/>
    </source>
</evidence>
<comment type="similarity">
    <text evidence="1">Belongs to the CCDC53 family.</text>
</comment>
<gene>
    <name evidence="4" type="ORF">DBRI1063_LOCUS11081</name>
</gene>
<dbReference type="Pfam" id="PF00564">
    <property type="entry name" value="PB1"/>
    <property type="match status" value="1"/>
</dbReference>